<protein>
    <recommendedName>
        <fullName evidence="3">non-specific serine/threonine protein kinase</fullName>
        <ecNumber evidence="3">2.7.11.1</ecNumber>
    </recommendedName>
</protein>
<evidence type="ECO:0000256" key="8">
    <source>
        <dbReference type="ARBA" id="ARBA00022741"/>
    </source>
</evidence>
<evidence type="ECO:0000256" key="2">
    <source>
        <dbReference type="ARBA" id="ARBA00005505"/>
    </source>
</evidence>
<dbReference type="SUPFAM" id="SSF56112">
    <property type="entry name" value="Protein kinase-like (PK-like)"/>
    <property type="match status" value="1"/>
</dbReference>
<evidence type="ECO:0000256" key="13">
    <source>
        <dbReference type="PROSITE-ProRule" id="PRU00221"/>
    </source>
</evidence>
<dbReference type="OrthoDB" id="9984829at2759"/>
<dbReference type="PROSITE" id="PS50082">
    <property type="entry name" value="WD_REPEATS_2"/>
    <property type="match status" value="3"/>
</dbReference>
<evidence type="ECO:0000313" key="15">
    <source>
        <dbReference type="EMBL" id="TRY66743.1"/>
    </source>
</evidence>
<keyword evidence="7" id="KW-0677">Repeat</keyword>
<keyword evidence="6" id="KW-0808">Transferase</keyword>
<feature type="repeat" description="WD" evidence="13">
    <location>
        <begin position="352"/>
        <end position="392"/>
    </location>
</feature>
<dbReference type="Gene3D" id="1.10.510.10">
    <property type="entry name" value="Transferase(Phosphotransferase) domain 1"/>
    <property type="match status" value="1"/>
</dbReference>
<dbReference type="PROSITE" id="PS00108">
    <property type="entry name" value="PROTEIN_KINASE_ST"/>
    <property type="match status" value="1"/>
</dbReference>
<dbReference type="FunFam" id="1.10.510.10:FF:000392">
    <property type="entry name" value="Pim proto-oncogene, serine/threonine kinase,-related 152"/>
    <property type="match status" value="1"/>
</dbReference>
<dbReference type="SMART" id="SM00220">
    <property type="entry name" value="S_TKc"/>
    <property type="match status" value="1"/>
</dbReference>
<name>A0A553NMR5_9TELE</name>
<comment type="caution">
    <text evidence="15">The sequence shown here is derived from an EMBL/GenBank/DDBJ whole genome shotgun (WGS) entry which is preliminary data.</text>
</comment>
<keyword evidence="5 13" id="KW-0853">WD repeat</keyword>
<dbReference type="SMART" id="SM00320">
    <property type="entry name" value="WD40"/>
    <property type="match status" value="4"/>
</dbReference>
<evidence type="ECO:0000313" key="16">
    <source>
        <dbReference type="Proteomes" id="UP000316079"/>
    </source>
</evidence>
<dbReference type="EC" id="2.7.11.1" evidence="3"/>
<keyword evidence="4" id="KW-0723">Serine/threonine-protein kinase</keyword>
<comment type="catalytic activity">
    <reaction evidence="12">
        <text>L-seryl-[protein] + ATP = O-phospho-L-seryl-[protein] + ADP + H(+)</text>
        <dbReference type="Rhea" id="RHEA:17989"/>
        <dbReference type="Rhea" id="RHEA-COMP:9863"/>
        <dbReference type="Rhea" id="RHEA-COMP:11604"/>
        <dbReference type="ChEBI" id="CHEBI:15378"/>
        <dbReference type="ChEBI" id="CHEBI:29999"/>
        <dbReference type="ChEBI" id="CHEBI:30616"/>
        <dbReference type="ChEBI" id="CHEBI:83421"/>
        <dbReference type="ChEBI" id="CHEBI:456216"/>
        <dbReference type="EC" id="2.7.11.1"/>
    </reaction>
</comment>
<dbReference type="Gene3D" id="2.130.10.10">
    <property type="entry name" value="YVTN repeat-like/Quinoprotein amine dehydrogenase"/>
    <property type="match status" value="2"/>
</dbReference>
<evidence type="ECO:0000256" key="6">
    <source>
        <dbReference type="ARBA" id="ARBA00022679"/>
    </source>
</evidence>
<dbReference type="Gene3D" id="3.30.200.20">
    <property type="entry name" value="Phosphorylase Kinase, domain 1"/>
    <property type="match status" value="1"/>
</dbReference>
<reference evidence="15 16" key="1">
    <citation type="journal article" date="2019" name="Sci. Data">
        <title>Hybrid genome assembly and annotation of Danionella translucida.</title>
        <authorList>
            <person name="Kadobianskyi M."/>
            <person name="Schulze L."/>
            <person name="Schuelke M."/>
            <person name="Judkewitz B."/>
        </authorList>
    </citation>
    <scope>NUCLEOTIDE SEQUENCE [LARGE SCALE GENOMIC DNA]</scope>
    <source>
        <strain evidence="15 16">Bolton</strain>
    </source>
</reference>
<dbReference type="Pfam" id="PF00400">
    <property type="entry name" value="WD40"/>
    <property type="match status" value="4"/>
</dbReference>
<dbReference type="GO" id="GO:0005524">
    <property type="term" value="F:ATP binding"/>
    <property type="evidence" value="ECO:0007669"/>
    <property type="project" value="UniProtKB-KW"/>
</dbReference>
<dbReference type="GO" id="GO:0007346">
    <property type="term" value="P:regulation of mitotic cell cycle"/>
    <property type="evidence" value="ECO:0007669"/>
    <property type="project" value="TreeGrafter"/>
</dbReference>
<accession>A0A553NMR5</accession>
<evidence type="ECO:0000256" key="10">
    <source>
        <dbReference type="ARBA" id="ARBA00022840"/>
    </source>
</evidence>
<evidence type="ECO:0000259" key="14">
    <source>
        <dbReference type="PROSITE" id="PS50011"/>
    </source>
</evidence>
<keyword evidence="9" id="KW-0418">Kinase</keyword>
<evidence type="ECO:0000256" key="12">
    <source>
        <dbReference type="ARBA" id="ARBA00048679"/>
    </source>
</evidence>
<dbReference type="InterPro" id="IPR019775">
    <property type="entry name" value="WD40_repeat_CS"/>
</dbReference>
<dbReference type="GO" id="GO:0005776">
    <property type="term" value="C:autophagosome"/>
    <property type="evidence" value="ECO:0007669"/>
    <property type="project" value="UniProtKB-SubCell"/>
</dbReference>
<keyword evidence="10" id="KW-0067">ATP-binding</keyword>
<dbReference type="InterPro" id="IPR051138">
    <property type="entry name" value="PIM_Ser/Thr_kinase"/>
</dbReference>
<dbReference type="InterPro" id="IPR011009">
    <property type="entry name" value="Kinase-like_dom_sf"/>
</dbReference>
<feature type="repeat" description="WD" evidence="13">
    <location>
        <begin position="437"/>
        <end position="473"/>
    </location>
</feature>
<comment type="similarity">
    <text evidence="2">Belongs to the protein kinase superfamily. CAMK Ser/Thr protein kinase family. PIM subfamily.</text>
</comment>
<feature type="domain" description="Protein kinase" evidence="14">
    <location>
        <begin position="43"/>
        <end position="299"/>
    </location>
</feature>
<dbReference type="FunFam" id="3.30.200.20:FF:000246">
    <property type="entry name" value="Pim proto-oncogene, serine/threonine kinase,-related 152"/>
    <property type="match status" value="1"/>
</dbReference>
<dbReference type="PROSITE" id="PS00678">
    <property type="entry name" value="WD_REPEATS_1"/>
    <property type="match status" value="2"/>
</dbReference>
<comment type="subcellular location">
    <subcellularLocation>
        <location evidence="1">Cytoplasmic vesicle</location>
        <location evidence="1">Autophagosome</location>
    </subcellularLocation>
</comment>
<dbReference type="InterPro" id="IPR020472">
    <property type="entry name" value="WD40_PAC1"/>
</dbReference>
<dbReference type="InterPro" id="IPR001680">
    <property type="entry name" value="WD40_rpt"/>
</dbReference>
<dbReference type="EMBL" id="SRMA01026826">
    <property type="protein sequence ID" value="TRY66743.1"/>
    <property type="molecule type" value="Genomic_DNA"/>
</dbReference>
<keyword evidence="8" id="KW-0547">Nucleotide-binding</keyword>
<dbReference type="InterPro" id="IPR015943">
    <property type="entry name" value="WD40/YVTN_repeat-like_dom_sf"/>
</dbReference>
<feature type="repeat" description="WD" evidence="13">
    <location>
        <begin position="402"/>
        <end position="433"/>
    </location>
</feature>
<gene>
    <name evidence="15" type="ORF">DNTS_033082</name>
</gene>
<feature type="non-terminal residue" evidence="15">
    <location>
        <position position="1"/>
    </location>
</feature>
<dbReference type="STRING" id="623744.A0A553NMR5"/>
<dbReference type="GO" id="GO:0004674">
    <property type="term" value="F:protein serine/threonine kinase activity"/>
    <property type="evidence" value="ECO:0007669"/>
    <property type="project" value="UniProtKB-KW"/>
</dbReference>
<dbReference type="Pfam" id="PF00069">
    <property type="entry name" value="Pkinase"/>
    <property type="match status" value="1"/>
</dbReference>
<dbReference type="InterPro" id="IPR008271">
    <property type="entry name" value="Ser/Thr_kinase_AS"/>
</dbReference>
<keyword evidence="16" id="KW-1185">Reference proteome</keyword>
<dbReference type="PROSITE" id="PS50294">
    <property type="entry name" value="WD_REPEATS_REGION"/>
    <property type="match status" value="2"/>
</dbReference>
<sequence>SDSFSFATHCSDDIGWVSKLPPPSLQHHCATLHELQPDILNDYDITGLISQGGFGMVYEGRRLKDGLEVAVKVVTKTKTMQRMKIPGSPSPVPLEIVLLLMVNCPSAVPEIIKLLDWQDISDYYILILELPSLCEDLDFFLAHRGGSVNEAVARILMWQITYASQVCCSRRVFHRDIKLGNILINPRSLRIKLIDFGCGDILKDSPYFTYSGTRMYCPPEFWINGSYNAKPATVWSLGVLLFVILCGHFPDARDLMLIRLRIWRQKLLSPTCCELIHSLLQQNPQQRIALERILHHPWWSSDGDEESRSTTAWDLEEKSSDYAEKELPEPQRNAVDKFAVRKRNSQTPLMTLSGHNEAVSSLLWMDTEELCSASWDHTIRLWDAETGGQKSTLMGSKVFSCVSFSPLCRRLASGSTDRHVRLWDPRSKDGSHVLLSLTSHTGWVTAVRWSPSHEHQLVSGSLDNVVKLWDVRSCKAPLYDLAAHEDKVLCADWTESGLILSGGADNKLYTYRYTSCASDAGA</sequence>
<dbReference type="PRINTS" id="PR00320">
    <property type="entry name" value="GPROTEINBRPT"/>
</dbReference>
<proteinExistence type="inferred from homology"/>
<evidence type="ECO:0000256" key="5">
    <source>
        <dbReference type="ARBA" id="ARBA00022574"/>
    </source>
</evidence>
<dbReference type="InterPro" id="IPR000719">
    <property type="entry name" value="Prot_kinase_dom"/>
</dbReference>
<dbReference type="PROSITE" id="PS50011">
    <property type="entry name" value="PROTEIN_KINASE_DOM"/>
    <property type="match status" value="1"/>
</dbReference>
<organism evidence="15 16">
    <name type="scientific">Danionella cerebrum</name>
    <dbReference type="NCBI Taxonomy" id="2873325"/>
    <lineage>
        <taxon>Eukaryota</taxon>
        <taxon>Metazoa</taxon>
        <taxon>Chordata</taxon>
        <taxon>Craniata</taxon>
        <taxon>Vertebrata</taxon>
        <taxon>Euteleostomi</taxon>
        <taxon>Actinopterygii</taxon>
        <taxon>Neopterygii</taxon>
        <taxon>Teleostei</taxon>
        <taxon>Ostariophysi</taxon>
        <taxon>Cypriniformes</taxon>
        <taxon>Danionidae</taxon>
        <taxon>Danioninae</taxon>
        <taxon>Danionella</taxon>
    </lineage>
</organism>
<dbReference type="PANTHER" id="PTHR22984:SF11">
    <property type="entry name" value="AURORA KINASE-RELATED"/>
    <property type="match status" value="1"/>
</dbReference>
<dbReference type="PANTHER" id="PTHR22984">
    <property type="entry name" value="SERINE/THREONINE-PROTEIN KINASE PIM"/>
    <property type="match status" value="1"/>
</dbReference>
<comment type="catalytic activity">
    <reaction evidence="11">
        <text>L-threonyl-[protein] + ATP = O-phospho-L-threonyl-[protein] + ADP + H(+)</text>
        <dbReference type="Rhea" id="RHEA:46608"/>
        <dbReference type="Rhea" id="RHEA-COMP:11060"/>
        <dbReference type="Rhea" id="RHEA-COMP:11605"/>
        <dbReference type="ChEBI" id="CHEBI:15378"/>
        <dbReference type="ChEBI" id="CHEBI:30013"/>
        <dbReference type="ChEBI" id="CHEBI:30616"/>
        <dbReference type="ChEBI" id="CHEBI:61977"/>
        <dbReference type="ChEBI" id="CHEBI:456216"/>
        <dbReference type="EC" id="2.7.11.1"/>
    </reaction>
</comment>
<evidence type="ECO:0000256" key="1">
    <source>
        <dbReference type="ARBA" id="ARBA00004419"/>
    </source>
</evidence>
<evidence type="ECO:0000256" key="3">
    <source>
        <dbReference type="ARBA" id="ARBA00012513"/>
    </source>
</evidence>
<dbReference type="GO" id="GO:0043066">
    <property type="term" value="P:negative regulation of apoptotic process"/>
    <property type="evidence" value="ECO:0007669"/>
    <property type="project" value="TreeGrafter"/>
</dbReference>
<dbReference type="InterPro" id="IPR036322">
    <property type="entry name" value="WD40_repeat_dom_sf"/>
</dbReference>
<evidence type="ECO:0000256" key="7">
    <source>
        <dbReference type="ARBA" id="ARBA00022737"/>
    </source>
</evidence>
<evidence type="ECO:0000256" key="11">
    <source>
        <dbReference type="ARBA" id="ARBA00047899"/>
    </source>
</evidence>
<dbReference type="Proteomes" id="UP000316079">
    <property type="component" value="Unassembled WGS sequence"/>
</dbReference>
<evidence type="ECO:0000256" key="9">
    <source>
        <dbReference type="ARBA" id="ARBA00022777"/>
    </source>
</evidence>
<evidence type="ECO:0000256" key="4">
    <source>
        <dbReference type="ARBA" id="ARBA00022527"/>
    </source>
</evidence>
<dbReference type="SUPFAM" id="SSF50978">
    <property type="entry name" value="WD40 repeat-like"/>
    <property type="match status" value="1"/>
</dbReference>
<dbReference type="AlphaFoldDB" id="A0A553NMR5"/>